<dbReference type="SUPFAM" id="SSF55811">
    <property type="entry name" value="Nudix"/>
    <property type="match status" value="1"/>
</dbReference>
<dbReference type="GO" id="GO:0004787">
    <property type="term" value="F:thiamine diphosphate phosphatase activity"/>
    <property type="evidence" value="ECO:0007669"/>
    <property type="project" value="InterPro"/>
</dbReference>
<dbReference type="Pfam" id="PF00293">
    <property type="entry name" value="NUDIX"/>
    <property type="match status" value="1"/>
</dbReference>
<dbReference type="CDD" id="cd03675">
    <property type="entry name" value="NUDIX_Hydrolase"/>
    <property type="match status" value="1"/>
</dbReference>
<keyword evidence="4" id="KW-0460">Magnesium</keyword>
<reference evidence="6 7" key="1">
    <citation type="submission" date="2017-01" db="EMBL/GenBank/DDBJ databases">
        <authorList>
            <person name="Mah S.A."/>
            <person name="Swanson W.J."/>
            <person name="Moy G.W."/>
            <person name="Vacquier V.D."/>
        </authorList>
    </citation>
    <scope>NUCLEOTIDE SEQUENCE [LARGE SCALE GENOMIC DNA]</scope>
    <source>
        <strain evidence="6 7">DCY110</strain>
    </source>
</reference>
<keyword evidence="4 6" id="KW-0378">Hydrolase</keyword>
<name>A0A1P8K2B9_9BURK</name>
<dbReference type="InterPro" id="IPR033713">
    <property type="entry name" value="NudJ"/>
</dbReference>
<comment type="cofactor">
    <cofactor evidence="4">
        <name>Mg(2+)</name>
        <dbReference type="ChEBI" id="CHEBI:18420"/>
    </cofactor>
</comment>
<evidence type="ECO:0000313" key="7">
    <source>
        <dbReference type="Proteomes" id="UP000186609"/>
    </source>
</evidence>
<evidence type="ECO:0000256" key="3">
    <source>
        <dbReference type="ARBA" id="ARBA00015552"/>
    </source>
</evidence>
<proteinExistence type="inferred from homology"/>
<sequence>MNTPRWKPSVTVAAVIEKDGRFLLVEEHTPDGLRLNNPAGHLDPGESPAEGCAREAREETTCRFAPTALVGIYLSRFQRPVRDGADGAIDDVTYVRFAFCGEVGDPDPSLRLDTGIVRTLWLTPDEIRASVDRHRSPLLLRCMEDYLAGQRFPLEAVVTDSSVRSQ</sequence>
<organism evidence="6 7">
    <name type="scientific">Rhodoferax koreensis</name>
    <dbReference type="NCBI Taxonomy" id="1842727"/>
    <lineage>
        <taxon>Bacteria</taxon>
        <taxon>Pseudomonadati</taxon>
        <taxon>Pseudomonadota</taxon>
        <taxon>Betaproteobacteria</taxon>
        <taxon>Burkholderiales</taxon>
        <taxon>Comamonadaceae</taxon>
        <taxon>Rhodoferax</taxon>
    </lineage>
</organism>
<evidence type="ECO:0000256" key="2">
    <source>
        <dbReference type="ARBA" id="ARBA00011245"/>
    </source>
</evidence>
<dbReference type="PANTHER" id="PTHR43222">
    <property type="entry name" value="NUDIX HYDROLASE 23"/>
    <property type="match status" value="1"/>
</dbReference>
<dbReference type="Proteomes" id="UP000186609">
    <property type="component" value="Chromosome"/>
</dbReference>
<keyword evidence="7" id="KW-1185">Reference proteome</keyword>
<evidence type="ECO:0000256" key="4">
    <source>
        <dbReference type="RuleBase" id="RU364043"/>
    </source>
</evidence>
<comment type="subunit">
    <text evidence="2 4">Monomer.</text>
</comment>
<evidence type="ECO:0000256" key="1">
    <source>
        <dbReference type="ARBA" id="ARBA00007608"/>
    </source>
</evidence>
<protein>
    <recommendedName>
        <fullName evidence="3 4">Phosphatase NudJ</fullName>
        <ecNumber evidence="4">3.6.1.-</ecNumber>
    </recommendedName>
</protein>
<dbReference type="GO" id="GO:0017110">
    <property type="term" value="F:nucleoside diphosphate phosphatase activity"/>
    <property type="evidence" value="ECO:0007669"/>
    <property type="project" value="InterPro"/>
</dbReference>
<dbReference type="EMBL" id="CP019236">
    <property type="protein sequence ID" value="APW40091.1"/>
    <property type="molecule type" value="Genomic_DNA"/>
</dbReference>
<gene>
    <name evidence="4" type="primary">nudJ</name>
    <name evidence="6" type="ORF">RD110_25185</name>
</gene>
<dbReference type="AlphaFoldDB" id="A0A1P8K2B9"/>
<dbReference type="OrthoDB" id="8594221at2"/>
<dbReference type="GO" id="GO:0017111">
    <property type="term" value="F:ribonucleoside triphosphate phosphatase activity"/>
    <property type="evidence" value="ECO:0007669"/>
    <property type="project" value="InterPro"/>
</dbReference>
<dbReference type="PANTHER" id="PTHR43222:SF11">
    <property type="entry name" value="PHOSPHATASE NUDJ"/>
    <property type="match status" value="1"/>
</dbReference>
<dbReference type="EC" id="3.6.1.-" evidence="4"/>
<accession>A0A1P8K2B9</accession>
<dbReference type="Gene3D" id="3.90.79.10">
    <property type="entry name" value="Nucleoside Triphosphate Pyrophosphohydrolase"/>
    <property type="match status" value="1"/>
</dbReference>
<dbReference type="PROSITE" id="PS51462">
    <property type="entry name" value="NUDIX"/>
    <property type="match status" value="1"/>
</dbReference>
<dbReference type="InterPro" id="IPR000086">
    <property type="entry name" value="NUDIX_hydrolase_dom"/>
</dbReference>
<comment type="similarity">
    <text evidence="1 4">Belongs to the Nudix hydrolase family. NudJ subfamily.</text>
</comment>
<evidence type="ECO:0000259" key="5">
    <source>
        <dbReference type="PROSITE" id="PS51462"/>
    </source>
</evidence>
<evidence type="ECO:0000313" key="6">
    <source>
        <dbReference type="EMBL" id="APW40091.1"/>
    </source>
</evidence>
<dbReference type="InterPro" id="IPR015797">
    <property type="entry name" value="NUDIX_hydrolase-like_dom_sf"/>
</dbReference>
<dbReference type="RefSeq" id="WP_076203350.1">
    <property type="nucleotide sequence ID" value="NZ_CP019236.1"/>
</dbReference>
<dbReference type="KEGG" id="rhy:RD110_25185"/>
<dbReference type="STRING" id="1842727.RD110_25185"/>
<feature type="domain" description="Nudix hydrolase" evidence="5">
    <location>
        <begin position="5"/>
        <end position="144"/>
    </location>
</feature>